<feature type="region of interest" description="Disordered" evidence="1">
    <location>
        <begin position="187"/>
        <end position="220"/>
    </location>
</feature>
<feature type="compositionally biased region" description="Basic and acidic residues" evidence="1">
    <location>
        <begin position="1"/>
        <end position="17"/>
    </location>
</feature>
<feature type="compositionally biased region" description="Low complexity" evidence="1">
    <location>
        <begin position="45"/>
        <end position="60"/>
    </location>
</feature>
<gene>
    <name evidence="2" type="ORF">AWZ03_014325</name>
</gene>
<evidence type="ECO:0000313" key="3">
    <source>
        <dbReference type="Proteomes" id="UP000295192"/>
    </source>
</evidence>
<sequence>MQKSLDSIKRRFQKGEEYSSEPDQQQQVVDMAHDTPPSSKSHLMNSQNQSNSQSSSSSERLLSRRSRLYDDVKLNVMHDSVATSASCNSTSFIVHRREEEPSNSSGACMPLLDSEKHVVDMKTKQNQTTIESESQNYKMAERRTRDRERFKTIKISREVRATDEKLGYIVVPCIDDEDSQSQLLNSAKIEDSQSPQNRLSRLDKNSLENKNGSENNTICGKNYLTYKKPREKSLLVQKQQPPAVACGQNSRYQPRSLSRPRYISGLQKLGTVSKATSAGGGLNAVSSSISRTTSRETPPKPGDGVKSPMGIKSKSFHNLSSNICCSMGAGGKVSPSRQSLGDAFKIPSSQISKPSSVFQAAPQNEDNTSLFKVPKIVGALRAPTTTGGPSKRVVGNGLARPSSGFYSLTMRGVGDSETPESLSSASSRGSLCDRDGKQIDAFETAALNSRLVQMTSCTTGIPKPSALRQPTQIKRSGLPRPSNVIRR</sequence>
<feature type="region of interest" description="Disordered" evidence="1">
    <location>
        <begin position="1"/>
        <end position="62"/>
    </location>
</feature>
<dbReference type="AlphaFoldDB" id="A0A484AS67"/>
<accession>A0A484AS67</accession>
<organism evidence="2 3">
    <name type="scientific">Drosophila navojoa</name>
    <name type="common">Fruit fly</name>
    <dbReference type="NCBI Taxonomy" id="7232"/>
    <lineage>
        <taxon>Eukaryota</taxon>
        <taxon>Metazoa</taxon>
        <taxon>Ecdysozoa</taxon>
        <taxon>Arthropoda</taxon>
        <taxon>Hexapoda</taxon>
        <taxon>Insecta</taxon>
        <taxon>Pterygota</taxon>
        <taxon>Neoptera</taxon>
        <taxon>Endopterygota</taxon>
        <taxon>Diptera</taxon>
        <taxon>Brachycera</taxon>
        <taxon>Muscomorpha</taxon>
        <taxon>Ephydroidea</taxon>
        <taxon>Drosophilidae</taxon>
        <taxon>Drosophila</taxon>
    </lineage>
</organism>
<feature type="region of interest" description="Disordered" evidence="1">
    <location>
        <begin position="414"/>
        <end position="433"/>
    </location>
</feature>
<feature type="compositionally biased region" description="Polar residues" evidence="1">
    <location>
        <begin position="208"/>
        <end position="219"/>
    </location>
</feature>
<feature type="compositionally biased region" description="Low complexity" evidence="1">
    <location>
        <begin position="419"/>
        <end position="430"/>
    </location>
</feature>
<dbReference type="STRING" id="7232.A0A484AS67"/>
<dbReference type="Proteomes" id="UP000295192">
    <property type="component" value="Unassembled WGS sequence"/>
</dbReference>
<comment type="caution">
    <text evidence="2">The sequence shown here is derived from an EMBL/GenBank/DDBJ whole genome shotgun (WGS) entry which is preliminary data.</text>
</comment>
<protein>
    <submittedName>
        <fullName evidence="2">Uncharacterized protein</fullName>
    </submittedName>
</protein>
<dbReference type="EMBL" id="LSRL02001207">
    <property type="protein sequence ID" value="TDG39254.1"/>
    <property type="molecule type" value="Genomic_DNA"/>
</dbReference>
<dbReference type="OrthoDB" id="8020139at2759"/>
<evidence type="ECO:0000313" key="2">
    <source>
        <dbReference type="EMBL" id="TDG39254.1"/>
    </source>
</evidence>
<name>A0A484AS67_DRONA</name>
<dbReference type="OMA" id="NNTICGK"/>
<evidence type="ECO:0000256" key="1">
    <source>
        <dbReference type="SAM" id="MobiDB-lite"/>
    </source>
</evidence>
<feature type="region of interest" description="Disordered" evidence="1">
    <location>
        <begin position="277"/>
        <end position="308"/>
    </location>
</feature>
<feature type="region of interest" description="Disordered" evidence="1">
    <location>
        <begin position="459"/>
        <end position="487"/>
    </location>
</feature>
<reference evidence="2 3" key="1">
    <citation type="journal article" date="2019" name="J. Hered.">
        <title>An Improved Genome Assembly for Drosophila navojoa, the Basal Species in the mojavensis Cluster.</title>
        <authorList>
            <person name="Vanderlinde T."/>
            <person name="Dupim E.G."/>
            <person name="Nazario-Yepiz N.O."/>
            <person name="Carvalho A.B."/>
        </authorList>
    </citation>
    <scope>NUCLEOTIDE SEQUENCE [LARGE SCALE GENOMIC DNA]</scope>
    <source>
        <strain evidence="2">Navoj_Jal97</strain>
        <tissue evidence="2">Whole organism</tissue>
    </source>
</reference>
<keyword evidence="3" id="KW-1185">Reference proteome</keyword>
<proteinExistence type="predicted"/>